<name>A0A2N3XTU9_SACSN</name>
<dbReference type="EMBL" id="PJNB01000001">
    <property type="protein sequence ID" value="PKW14116.1"/>
    <property type="molecule type" value="Genomic_DNA"/>
</dbReference>
<dbReference type="AlphaFoldDB" id="A0A2N3XTU9"/>
<proteinExistence type="predicted"/>
<organism evidence="1 2">
    <name type="scientific">Saccharopolyspora spinosa</name>
    <dbReference type="NCBI Taxonomy" id="60894"/>
    <lineage>
        <taxon>Bacteria</taxon>
        <taxon>Bacillati</taxon>
        <taxon>Actinomycetota</taxon>
        <taxon>Actinomycetes</taxon>
        <taxon>Pseudonocardiales</taxon>
        <taxon>Pseudonocardiaceae</taxon>
        <taxon>Saccharopolyspora</taxon>
    </lineage>
</organism>
<evidence type="ECO:0000313" key="1">
    <source>
        <dbReference type="EMBL" id="PKW14116.1"/>
    </source>
</evidence>
<keyword evidence="2" id="KW-1185">Reference proteome</keyword>
<gene>
    <name evidence="1" type="ORF">A8926_1706</name>
</gene>
<dbReference type="Proteomes" id="UP000233786">
    <property type="component" value="Unassembled WGS sequence"/>
</dbReference>
<evidence type="ECO:0000313" key="2">
    <source>
        <dbReference type="Proteomes" id="UP000233786"/>
    </source>
</evidence>
<sequence>MFWFRPVFCSGGASFGFDIGYEVPDRIGAFAASGVLAC</sequence>
<reference evidence="1" key="1">
    <citation type="submission" date="2017-12" db="EMBL/GenBank/DDBJ databases">
        <title>Sequencing the genomes of 1000 Actinobacteria strains.</title>
        <authorList>
            <person name="Klenk H.-P."/>
        </authorList>
    </citation>
    <scope>NUCLEOTIDE SEQUENCE [LARGE SCALE GENOMIC DNA]</scope>
    <source>
        <strain evidence="1">DSM 44228</strain>
    </source>
</reference>
<protein>
    <submittedName>
        <fullName evidence="1">Uncharacterized protein</fullName>
    </submittedName>
</protein>
<accession>A0A2N3XTU9</accession>
<comment type="caution">
    <text evidence="1">The sequence shown here is derived from an EMBL/GenBank/DDBJ whole genome shotgun (WGS) entry which is preliminary data.</text>
</comment>